<accession>D2A014</accession>
<proteinExistence type="predicted"/>
<feature type="compositionally biased region" description="Basic residues" evidence="1">
    <location>
        <begin position="137"/>
        <end position="152"/>
    </location>
</feature>
<dbReference type="InParanoid" id="D2A014"/>
<dbReference type="AlphaFoldDB" id="D2A014"/>
<reference evidence="2 3" key="2">
    <citation type="journal article" date="2010" name="Nucleic Acids Res.">
        <title>BeetleBase in 2010: revisions to provide comprehensive genomic information for Tribolium castaneum.</title>
        <authorList>
            <person name="Kim H.S."/>
            <person name="Murphy T."/>
            <person name="Xia J."/>
            <person name="Caragea D."/>
            <person name="Park Y."/>
            <person name="Beeman R.W."/>
            <person name="Lorenzen M.D."/>
            <person name="Butcher S."/>
            <person name="Manak J.R."/>
            <person name="Brown S.J."/>
        </authorList>
    </citation>
    <scope>GENOME REANNOTATION</scope>
    <source>
        <strain evidence="2 3">Georgia GA2</strain>
    </source>
</reference>
<dbReference type="HOGENOM" id="CLU_1527166_0_0_1"/>
<gene>
    <name evidence="2" type="primary">AUGUSTUS-3.0.2_08143</name>
    <name evidence="2" type="ORF">TcasGA2_TC008143</name>
</gene>
<organism evidence="2 3">
    <name type="scientific">Tribolium castaneum</name>
    <name type="common">Red flour beetle</name>
    <dbReference type="NCBI Taxonomy" id="7070"/>
    <lineage>
        <taxon>Eukaryota</taxon>
        <taxon>Metazoa</taxon>
        <taxon>Ecdysozoa</taxon>
        <taxon>Arthropoda</taxon>
        <taxon>Hexapoda</taxon>
        <taxon>Insecta</taxon>
        <taxon>Pterygota</taxon>
        <taxon>Neoptera</taxon>
        <taxon>Endopterygota</taxon>
        <taxon>Coleoptera</taxon>
        <taxon>Polyphaga</taxon>
        <taxon>Cucujiformia</taxon>
        <taxon>Tenebrionidae</taxon>
        <taxon>Tenebrionidae incertae sedis</taxon>
        <taxon>Tribolium</taxon>
    </lineage>
</organism>
<reference evidence="2 3" key="1">
    <citation type="journal article" date="2008" name="Nature">
        <title>The genome of the model beetle and pest Tribolium castaneum.</title>
        <authorList>
            <consortium name="Tribolium Genome Sequencing Consortium"/>
            <person name="Richards S."/>
            <person name="Gibbs R.A."/>
            <person name="Weinstock G.M."/>
            <person name="Brown S.J."/>
            <person name="Denell R."/>
            <person name="Beeman R.W."/>
            <person name="Gibbs R."/>
            <person name="Beeman R.W."/>
            <person name="Brown S.J."/>
            <person name="Bucher G."/>
            <person name="Friedrich M."/>
            <person name="Grimmelikhuijzen C.J."/>
            <person name="Klingler M."/>
            <person name="Lorenzen M."/>
            <person name="Richards S."/>
            <person name="Roth S."/>
            <person name="Schroder R."/>
            <person name="Tautz D."/>
            <person name="Zdobnov E.M."/>
            <person name="Muzny D."/>
            <person name="Gibbs R.A."/>
            <person name="Weinstock G.M."/>
            <person name="Attaway T."/>
            <person name="Bell S."/>
            <person name="Buhay C.J."/>
            <person name="Chandrabose M.N."/>
            <person name="Chavez D."/>
            <person name="Clerk-Blankenburg K.P."/>
            <person name="Cree A."/>
            <person name="Dao M."/>
            <person name="Davis C."/>
            <person name="Chacko J."/>
            <person name="Dinh H."/>
            <person name="Dugan-Rocha S."/>
            <person name="Fowler G."/>
            <person name="Garner T.T."/>
            <person name="Garnes J."/>
            <person name="Gnirke A."/>
            <person name="Hawes A."/>
            <person name="Hernandez J."/>
            <person name="Hines S."/>
            <person name="Holder M."/>
            <person name="Hume J."/>
            <person name="Jhangiani S.N."/>
            <person name="Joshi V."/>
            <person name="Khan Z.M."/>
            <person name="Jackson L."/>
            <person name="Kovar C."/>
            <person name="Kowis A."/>
            <person name="Lee S."/>
            <person name="Lewis L.R."/>
            <person name="Margolis J."/>
            <person name="Morgan M."/>
            <person name="Nazareth L.V."/>
            <person name="Nguyen N."/>
            <person name="Okwuonu G."/>
            <person name="Parker D."/>
            <person name="Richards S."/>
            <person name="Ruiz S.J."/>
            <person name="Santibanez J."/>
            <person name="Savard J."/>
            <person name="Scherer S.E."/>
            <person name="Schneider B."/>
            <person name="Sodergren E."/>
            <person name="Tautz D."/>
            <person name="Vattahil S."/>
            <person name="Villasana D."/>
            <person name="White C.S."/>
            <person name="Wright R."/>
            <person name="Park Y."/>
            <person name="Beeman R.W."/>
            <person name="Lord J."/>
            <person name="Oppert B."/>
            <person name="Lorenzen M."/>
            <person name="Brown S."/>
            <person name="Wang L."/>
            <person name="Savard J."/>
            <person name="Tautz D."/>
            <person name="Richards S."/>
            <person name="Weinstock G."/>
            <person name="Gibbs R.A."/>
            <person name="Liu Y."/>
            <person name="Worley K."/>
            <person name="Weinstock G."/>
            <person name="Elsik C.G."/>
            <person name="Reese J.T."/>
            <person name="Elhaik E."/>
            <person name="Landan G."/>
            <person name="Graur D."/>
            <person name="Arensburger P."/>
            <person name="Atkinson P."/>
            <person name="Beeman R.W."/>
            <person name="Beidler J."/>
            <person name="Brown S.J."/>
            <person name="Demuth J.P."/>
            <person name="Drury D.W."/>
            <person name="Du Y.Z."/>
            <person name="Fujiwara H."/>
            <person name="Lorenzen M."/>
            <person name="Maselli V."/>
            <person name="Osanai M."/>
            <person name="Park Y."/>
            <person name="Robertson H.M."/>
            <person name="Tu Z."/>
            <person name="Wang J.J."/>
            <person name="Wang S."/>
            <person name="Richards S."/>
            <person name="Song H."/>
            <person name="Zhang L."/>
            <person name="Sodergren E."/>
            <person name="Werner D."/>
            <person name="Stanke M."/>
            <person name="Morgenstern B."/>
            <person name="Solovyev V."/>
            <person name="Kosarev P."/>
            <person name="Brown G."/>
            <person name="Chen H.C."/>
            <person name="Ermolaeva O."/>
            <person name="Hlavina W."/>
            <person name="Kapustin Y."/>
            <person name="Kiryutin B."/>
            <person name="Kitts P."/>
            <person name="Maglott D."/>
            <person name="Pruitt K."/>
            <person name="Sapojnikov V."/>
            <person name="Souvorov A."/>
            <person name="Mackey A.J."/>
            <person name="Waterhouse R.M."/>
            <person name="Wyder S."/>
            <person name="Zdobnov E.M."/>
            <person name="Zdobnov E.M."/>
            <person name="Wyder S."/>
            <person name="Kriventseva E.V."/>
            <person name="Kadowaki T."/>
            <person name="Bork P."/>
            <person name="Aranda M."/>
            <person name="Bao R."/>
            <person name="Beermann A."/>
            <person name="Berns N."/>
            <person name="Bolognesi R."/>
            <person name="Bonneton F."/>
            <person name="Bopp D."/>
            <person name="Brown S.J."/>
            <person name="Bucher G."/>
            <person name="Butts T."/>
            <person name="Chaumot A."/>
            <person name="Denell R.E."/>
            <person name="Ferrier D.E."/>
            <person name="Friedrich M."/>
            <person name="Gordon C.M."/>
            <person name="Jindra M."/>
            <person name="Klingler M."/>
            <person name="Lan Q."/>
            <person name="Lattorff H.M."/>
            <person name="Laudet V."/>
            <person name="von Levetsow C."/>
            <person name="Liu Z."/>
            <person name="Lutz R."/>
            <person name="Lynch J.A."/>
            <person name="da Fonseca R.N."/>
            <person name="Posnien N."/>
            <person name="Reuter R."/>
            <person name="Roth S."/>
            <person name="Savard J."/>
            <person name="Schinko J.B."/>
            <person name="Schmitt C."/>
            <person name="Schoppmeier M."/>
            <person name="Schroder R."/>
            <person name="Shippy T.D."/>
            <person name="Simonnet F."/>
            <person name="Marques-Souza H."/>
            <person name="Tautz D."/>
            <person name="Tomoyasu Y."/>
            <person name="Trauner J."/>
            <person name="Van der Zee M."/>
            <person name="Vervoort M."/>
            <person name="Wittkopp N."/>
            <person name="Wimmer E.A."/>
            <person name="Yang X."/>
            <person name="Jones A.K."/>
            <person name="Sattelle D.B."/>
            <person name="Ebert P.R."/>
            <person name="Nelson D."/>
            <person name="Scott J.G."/>
            <person name="Beeman R.W."/>
            <person name="Muthukrishnan S."/>
            <person name="Kramer K.J."/>
            <person name="Arakane Y."/>
            <person name="Beeman R.W."/>
            <person name="Zhu Q."/>
            <person name="Hogenkamp D."/>
            <person name="Dixit R."/>
            <person name="Oppert B."/>
            <person name="Jiang H."/>
            <person name="Zou Z."/>
            <person name="Marshall J."/>
            <person name="Elpidina E."/>
            <person name="Vinokurov K."/>
            <person name="Oppert C."/>
            <person name="Zou Z."/>
            <person name="Evans J."/>
            <person name="Lu Z."/>
            <person name="Zhao P."/>
            <person name="Sumathipala N."/>
            <person name="Altincicek B."/>
            <person name="Vilcinskas A."/>
            <person name="Williams M."/>
            <person name="Hultmark D."/>
            <person name="Hetru C."/>
            <person name="Jiang H."/>
            <person name="Grimmelikhuijzen C.J."/>
            <person name="Hauser F."/>
            <person name="Cazzamali G."/>
            <person name="Williamson M."/>
            <person name="Park Y."/>
            <person name="Li B."/>
            <person name="Tanaka Y."/>
            <person name="Predel R."/>
            <person name="Neupert S."/>
            <person name="Schachtner J."/>
            <person name="Verleyen P."/>
            <person name="Raible F."/>
            <person name="Bork P."/>
            <person name="Friedrich M."/>
            <person name="Walden K.K."/>
            <person name="Robertson H.M."/>
            <person name="Angeli S."/>
            <person name="Foret S."/>
            <person name="Bucher G."/>
            <person name="Schuetz S."/>
            <person name="Maleszka R."/>
            <person name="Wimmer E.A."/>
            <person name="Beeman R.W."/>
            <person name="Lorenzen M."/>
            <person name="Tomoyasu Y."/>
            <person name="Miller S.C."/>
            <person name="Grossmann D."/>
            <person name="Bucher G."/>
        </authorList>
    </citation>
    <scope>NUCLEOTIDE SEQUENCE [LARGE SCALE GENOMIC DNA]</scope>
    <source>
        <strain evidence="2 3">Georgia GA2</strain>
    </source>
</reference>
<keyword evidence="3" id="KW-1185">Reference proteome</keyword>
<evidence type="ECO:0008006" key="4">
    <source>
        <dbReference type="Google" id="ProtNLM"/>
    </source>
</evidence>
<evidence type="ECO:0000256" key="1">
    <source>
        <dbReference type="SAM" id="MobiDB-lite"/>
    </source>
</evidence>
<evidence type="ECO:0000313" key="2">
    <source>
        <dbReference type="EMBL" id="EFA02455.1"/>
    </source>
</evidence>
<feature type="region of interest" description="Disordered" evidence="1">
    <location>
        <begin position="131"/>
        <end position="176"/>
    </location>
</feature>
<dbReference type="EMBL" id="KQ971338">
    <property type="protein sequence ID" value="EFA02455.1"/>
    <property type="molecule type" value="Genomic_DNA"/>
</dbReference>
<dbReference type="OMA" id="RYTHEQK"/>
<name>D2A014_TRICA</name>
<dbReference type="PhylomeDB" id="D2A014"/>
<sequence length="176" mass="20216">MSDDEAETSDSSRYTHEQKIVAAVWVHEKEYNNQTWKDINSNFLARFNTAPPNRTTFLSWERKLFSVGNVEDREKCGRPLSRLMHVPYVRASLKEAPDLSLRERSKLLGLPRTTLLKIIRDDLNMEFEVEEDGTSNLKRRHAPYGGGKWKKKATAEAQGTCKGEEAASRQQNENCD</sequence>
<evidence type="ECO:0000313" key="3">
    <source>
        <dbReference type="Proteomes" id="UP000007266"/>
    </source>
</evidence>
<protein>
    <recommendedName>
        <fullName evidence="4">DUF4817 domain-containing protein</fullName>
    </recommendedName>
</protein>
<dbReference type="Proteomes" id="UP000007266">
    <property type="component" value="Linkage group 4"/>
</dbReference>